<dbReference type="Proteomes" id="UP000236161">
    <property type="component" value="Unassembled WGS sequence"/>
</dbReference>
<evidence type="ECO:0000313" key="1">
    <source>
        <dbReference type="EMBL" id="PKA51684.1"/>
    </source>
</evidence>
<reference evidence="1 2" key="1">
    <citation type="journal article" date="2017" name="Nature">
        <title>The Apostasia genome and the evolution of orchids.</title>
        <authorList>
            <person name="Zhang G.Q."/>
            <person name="Liu K.W."/>
            <person name="Li Z."/>
            <person name="Lohaus R."/>
            <person name="Hsiao Y.Y."/>
            <person name="Niu S.C."/>
            <person name="Wang J.Y."/>
            <person name="Lin Y.C."/>
            <person name="Xu Q."/>
            <person name="Chen L.J."/>
            <person name="Yoshida K."/>
            <person name="Fujiwara S."/>
            <person name="Wang Z.W."/>
            <person name="Zhang Y.Q."/>
            <person name="Mitsuda N."/>
            <person name="Wang M."/>
            <person name="Liu G.H."/>
            <person name="Pecoraro L."/>
            <person name="Huang H.X."/>
            <person name="Xiao X.J."/>
            <person name="Lin M."/>
            <person name="Wu X.Y."/>
            <person name="Wu W.L."/>
            <person name="Chen Y.Y."/>
            <person name="Chang S.B."/>
            <person name="Sakamoto S."/>
            <person name="Ohme-Takagi M."/>
            <person name="Yagi M."/>
            <person name="Zeng S.J."/>
            <person name="Shen C.Y."/>
            <person name="Yeh C.M."/>
            <person name="Luo Y.B."/>
            <person name="Tsai W.C."/>
            <person name="Van de Peer Y."/>
            <person name="Liu Z.J."/>
        </authorList>
    </citation>
    <scope>NUCLEOTIDE SEQUENCE [LARGE SCALE GENOMIC DNA]</scope>
    <source>
        <strain evidence="2">cv. Shenzhen</strain>
        <tissue evidence="1">Stem</tissue>
    </source>
</reference>
<keyword evidence="2" id="KW-1185">Reference proteome</keyword>
<organism evidence="1 2">
    <name type="scientific">Apostasia shenzhenica</name>
    <dbReference type="NCBI Taxonomy" id="1088818"/>
    <lineage>
        <taxon>Eukaryota</taxon>
        <taxon>Viridiplantae</taxon>
        <taxon>Streptophyta</taxon>
        <taxon>Embryophyta</taxon>
        <taxon>Tracheophyta</taxon>
        <taxon>Spermatophyta</taxon>
        <taxon>Magnoliopsida</taxon>
        <taxon>Liliopsida</taxon>
        <taxon>Asparagales</taxon>
        <taxon>Orchidaceae</taxon>
        <taxon>Apostasioideae</taxon>
        <taxon>Apostasia</taxon>
    </lineage>
</organism>
<sequence>MFRSGSCFRRLCIAIYDFDLCHRAAVRSNLSLISPHLLSSSDLSISPLLHCCSRSSLSLCTVSRFFKLFSAISPPSPSLC</sequence>
<accession>A0A2I0A835</accession>
<protein>
    <submittedName>
        <fullName evidence="1">Uncharacterized protein</fullName>
    </submittedName>
</protein>
<dbReference type="AlphaFoldDB" id="A0A2I0A835"/>
<gene>
    <name evidence="1" type="ORF">AXF42_Ash003051</name>
</gene>
<proteinExistence type="predicted"/>
<dbReference type="EMBL" id="KZ452013">
    <property type="protein sequence ID" value="PKA51684.1"/>
    <property type="molecule type" value="Genomic_DNA"/>
</dbReference>
<name>A0A2I0A835_9ASPA</name>
<evidence type="ECO:0000313" key="2">
    <source>
        <dbReference type="Proteomes" id="UP000236161"/>
    </source>
</evidence>